<feature type="transmembrane region" description="Helical" evidence="1">
    <location>
        <begin position="12"/>
        <end position="34"/>
    </location>
</feature>
<keyword evidence="4" id="KW-1185">Reference proteome</keyword>
<evidence type="ECO:0000313" key="4">
    <source>
        <dbReference type="Proteomes" id="UP000031631"/>
    </source>
</evidence>
<dbReference type="Proteomes" id="UP000031631">
    <property type="component" value="Chromosome"/>
</dbReference>
<evidence type="ECO:0000259" key="2">
    <source>
        <dbReference type="Pfam" id="PF13937"/>
    </source>
</evidence>
<name>A0A7U6GI37_9GAMM</name>
<dbReference type="InterPro" id="IPR019886">
    <property type="entry name" value="Na_symporter_ssu"/>
</dbReference>
<protein>
    <recommendedName>
        <fullName evidence="2">Sodium symporter small subunit domain-containing protein</fullName>
    </recommendedName>
</protein>
<keyword evidence="1" id="KW-0812">Transmembrane</keyword>
<evidence type="ECO:0000313" key="3">
    <source>
        <dbReference type="EMBL" id="BAO43993.1"/>
    </source>
</evidence>
<dbReference type="EMBL" id="AP012273">
    <property type="protein sequence ID" value="BAO43993.1"/>
    <property type="molecule type" value="Genomic_DNA"/>
</dbReference>
<dbReference type="NCBIfam" id="TIGR03647">
    <property type="entry name" value="Na_symport_sm"/>
    <property type="match status" value="1"/>
</dbReference>
<feature type="domain" description="Sodium symporter small subunit" evidence="2">
    <location>
        <begin position="5"/>
        <end position="80"/>
    </location>
</feature>
<organism evidence="3 4">
    <name type="scientific">Thiolapillus brandeum</name>
    <dbReference type="NCBI Taxonomy" id="1076588"/>
    <lineage>
        <taxon>Bacteria</taxon>
        <taxon>Pseudomonadati</taxon>
        <taxon>Pseudomonadota</taxon>
        <taxon>Gammaproteobacteria</taxon>
        <taxon>Chromatiales</taxon>
        <taxon>Sedimenticolaceae</taxon>
        <taxon>Thiolapillus</taxon>
    </lineage>
</organism>
<dbReference type="AlphaFoldDB" id="A0A7U6GI37"/>
<dbReference type="OrthoDB" id="9797746at2"/>
<feature type="transmembrane region" description="Helical" evidence="1">
    <location>
        <begin position="49"/>
        <end position="69"/>
    </location>
</feature>
<dbReference type="KEGG" id="tbn:TBH_C1064"/>
<reference evidence="3 4" key="1">
    <citation type="journal article" date="2014" name="PLoS ONE">
        <title>Physiological and genomic features of a novel sulfur-oxidizing gammaproteobacterium belonging to a previously uncultivated symbiotic lineage isolated from a hydrothermal vent.</title>
        <authorList>
            <person name="Nunoura T."/>
            <person name="Takaki Y."/>
            <person name="Kazama H."/>
            <person name="Kakuta J."/>
            <person name="Shimamura S."/>
            <person name="Makita H."/>
            <person name="Hirai M."/>
            <person name="Miyazaki M."/>
            <person name="Takai K."/>
        </authorList>
    </citation>
    <scope>NUCLEOTIDE SEQUENCE [LARGE SCALE GENOMIC DNA]</scope>
    <source>
        <strain evidence="3 4">Hiromi1</strain>
    </source>
</reference>
<evidence type="ECO:0000256" key="1">
    <source>
        <dbReference type="SAM" id="Phobius"/>
    </source>
</evidence>
<accession>A0A7U6GI37</accession>
<gene>
    <name evidence="3" type="ORF">TBH_C1064</name>
</gene>
<keyword evidence="1" id="KW-1133">Transmembrane helix</keyword>
<proteinExistence type="predicted"/>
<dbReference type="Pfam" id="PF13937">
    <property type="entry name" value="DUF4212"/>
    <property type="match status" value="1"/>
</dbReference>
<sequence length="83" mass="9666">MSKHASYWKANLRLVFGCLVVWFLASFVFGILLAEPLNSIRLGGYKLGFWFSQQGSIYTFVVLTFFYAWRANKLDQEFGVRED</sequence>
<keyword evidence="1" id="KW-0472">Membrane</keyword>
<dbReference type="RefSeq" id="WP_041066333.1">
    <property type="nucleotide sequence ID" value="NZ_AP012273.1"/>
</dbReference>